<name>A0ABS2FQQ2_9FIRM</name>
<reference evidence="4 5" key="1">
    <citation type="journal article" date="2021" name="Sci. Rep.">
        <title>The distribution of antibiotic resistance genes in chicken gut microbiota commensals.</title>
        <authorList>
            <person name="Juricova H."/>
            <person name="Matiasovicova J."/>
            <person name="Kubasova T."/>
            <person name="Cejkova D."/>
            <person name="Rychlik I."/>
        </authorList>
    </citation>
    <scope>NUCLEOTIDE SEQUENCE [LARGE SCALE GENOMIC DNA]</scope>
    <source>
        <strain evidence="4 5">An411</strain>
    </source>
</reference>
<sequence>MKRLIALMALLGTLTACSAPAEPAATEQKETPAAEESVTAEPPASLDDKATFSAAAPEKLTYSVTLETLEDTSEAGDGTVLIHRTYTLPVISVETADGTAVTEASTPAETEALTVAQTFNDQFRAWAASDGADEMAAGAEEDRAFRAESGLEWHPYELELDCSLYQTEELISVQAEYYSYTGGAHPNTVLLAWNYDLTTGQFLTPEQLAADGQAFSEAVRAELLRQSQKTAADNDMAPEEYFWSNYEEILAGWSSYAVSFDETGMTVGFSPFELAAYAAGPQIYHLPYETFAGYLSIHGLAMLGLAAAEK</sequence>
<dbReference type="Gene3D" id="3.90.640.20">
    <property type="entry name" value="Heat-shock cognate protein, ATPase"/>
    <property type="match status" value="1"/>
</dbReference>
<proteinExistence type="predicted"/>
<keyword evidence="2" id="KW-0732">Signal</keyword>
<evidence type="ECO:0000256" key="1">
    <source>
        <dbReference type="SAM" id="MobiDB-lite"/>
    </source>
</evidence>
<dbReference type="Proteomes" id="UP000719500">
    <property type="component" value="Unassembled WGS sequence"/>
</dbReference>
<evidence type="ECO:0000256" key="2">
    <source>
        <dbReference type="SAM" id="SignalP"/>
    </source>
</evidence>
<dbReference type="InterPro" id="IPR025303">
    <property type="entry name" value="PdaC"/>
</dbReference>
<dbReference type="InterPro" id="IPR037126">
    <property type="entry name" value="PdaC/RsiV-like_sf"/>
</dbReference>
<feature type="region of interest" description="Disordered" evidence="1">
    <location>
        <begin position="20"/>
        <end position="48"/>
    </location>
</feature>
<comment type="caution">
    <text evidence="4">The sequence shown here is derived from an EMBL/GenBank/DDBJ whole genome shotgun (WGS) entry which is preliminary data.</text>
</comment>
<feature type="signal peptide" evidence="2">
    <location>
        <begin position="1"/>
        <end position="21"/>
    </location>
</feature>
<dbReference type="RefSeq" id="WP_204801460.1">
    <property type="nucleotide sequence ID" value="NZ_JACSNX010000001.1"/>
</dbReference>
<dbReference type="Pfam" id="PF13739">
    <property type="entry name" value="PdaC"/>
    <property type="match status" value="1"/>
</dbReference>
<dbReference type="PROSITE" id="PS51257">
    <property type="entry name" value="PROKAR_LIPOPROTEIN"/>
    <property type="match status" value="1"/>
</dbReference>
<gene>
    <name evidence="4" type="ORF">H9X91_00570</name>
</gene>
<protein>
    <submittedName>
        <fullName evidence="4">DUF3298 and DUF4163 domain-containing protein</fullName>
    </submittedName>
</protein>
<dbReference type="EMBL" id="JACSNX010000001">
    <property type="protein sequence ID" value="MBM6849929.1"/>
    <property type="molecule type" value="Genomic_DNA"/>
</dbReference>
<evidence type="ECO:0000259" key="3">
    <source>
        <dbReference type="Pfam" id="PF13739"/>
    </source>
</evidence>
<accession>A0ABS2FQQ2</accession>
<evidence type="ECO:0000313" key="5">
    <source>
        <dbReference type="Proteomes" id="UP000719500"/>
    </source>
</evidence>
<dbReference type="Gene3D" id="3.30.565.40">
    <property type="entry name" value="Fervidobacterium nodosum Rt17-B1 like"/>
    <property type="match status" value="1"/>
</dbReference>
<feature type="domain" description="Deacetylase PdaC" evidence="3">
    <location>
        <begin position="115"/>
        <end position="188"/>
    </location>
</feature>
<organism evidence="4 5">
    <name type="scientific">Oscillibacter valericigenes</name>
    <dbReference type="NCBI Taxonomy" id="351091"/>
    <lineage>
        <taxon>Bacteria</taxon>
        <taxon>Bacillati</taxon>
        <taxon>Bacillota</taxon>
        <taxon>Clostridia</taxon>
        <taxon>Eubacteriales</taxon>
        <taxon>Oscillospiraceae</taxon>
        <taxon>Oscillibacter</taxon>
    </lineage>
</organism>
<keyword evidence="5" id="KW-1185">Reference proteome</keyword>
<feature type="chain" id="PRO_5046817395" evidence="2">
    <location>
        <begin position="22"/>
        <end position="310"/>
    </location>
</feature>
<evidence type="ECO:0000313" key="4">
    <source>
        <dbReference type="EMBL" id="MBM6849929.1"/>
    </source>
</evidence>